<dbReference type="Proteomes" id="UP000269721">
    <property type="component" value="Unassembled WGS sequence"/>
</dbReference>
<organism evidence="2 3">
    <name type="scientific">Blyttiomyces helicus</name>
    <dbReference type="NCBI Taxonomy" id="388810"/>
    <lineage>
        <taxon>Eukaryota</taxon>
        <taxon>Fungi</taxon>
        <taxon>Fungi incertae sedis</taxon>
        <taxon>Chytridiomycota</taxon>
        <taxon>Chytridiomycota incertae sedis</taxon>
        <taxon>Chytridiomycetes</taxon>
        <taxon>Chytridiomycetes incertae sedis</taxon>
        <taxon>Blyttiomyces</taxon>
    </lineage>
</organism>
<evidence type="ECO:0000313" key="3">
    <source>
        <dbReference type="Proteomes" id="UP000269721"/>
    </source>
</evidence>
<accession>A0A4P9WF06</accession>
<evidence type="ECO:0000256" key="1">
    <source>
        <dbReference type="SAM" id="MobiDB-lite"/>
    </source>
</evidence>
<keyword evidence="3" id="KW-1185">Reference proteome</keyword>
<name>A0A4P9WF06_9FUNG</name>
<reference evidence="3" key="1">
    <citation type="journal article" date="2018" name="Nat. Microbiol.">
        <title>Leveraging single-cell genomics to expand the fungal tree of life.</title>
        <authorList>
            <person name="Ahrendt S.R."/>
            <person name="Quandt C.A."/>
            <person name="Ciobanu D."/>
            <person name="Clum A."/>
            <person name="Salamov A."/>
            <person name="Andreopoulos B."/>
            <person name="Cheng J.F."/>
            <person name="Woyke T."/>
            <person name="Pelin A."/>
            <person name="Henrissat B."/>
            <person name="Reynolds N.K."/>
            <person name="Benny G.L."/>
            <person name="Smith M.E."/>
            <person name="James T.Y."/>
            <person name="Grigoriev I.V."/>
        </authorList>
    </citation>
    <scope>NUCLEOTIDE SEQUENCE [LARGE SCALE GENOMIC DNA]</scope>
</reference>
<proteinExistence type="predicted"/>
<gene>
    <name evidence="2" type="ORF">BDK51DRAFT_51558</name>
</gene>
<sequence length="220" mass="23331">MGSCCVVPAGSTSRNRELAPNAGRLDLRPLSELHYALTQSRSSPRSRTTLGQLGRNEGRQAIGSRFCTLVSAALGRCPQPLEDSPPSALRTPVNPINARIGHDEDVTAILAVAVGVGGARKRTLSEQILARRIFSTALRHDPSHSRGWLGDTVKRAALSCAGHGVAEGGRCVAQRRWAGSSTFCTRRSDNDETVKNPSPGSLSVADLCPIPHLLSPTPIS</sequence>
<dbReference type="AlphaFoldDB" id="A0A4P9WF06"/>
<protein>
    <submittedName>
        <fullName evidence="2">Uncharacterized protein</fullName>
    </submittedName>
</protein>
<dbReference type="EMBL" id="KZ995839">
    <property type="protein sequence ID" value="RKO89878.1"/>
    <property type="molecule type" value="Genomic_DNA"/>
</dbReference>
<evidence type="ECO:0000313" key="2">
    <source>
        <dbReference type="EMBL" id="RKO89878.1"/>
    </source>
</evidence>
<feature type="region of interest" description="Disordered" evidence="1">
    <location>
        <begin position="1"/>
        <end position="23"/>
    </location>
</feature>